<sequence length="186" mass="20027">MLLFNWQLYTENRLEECKTDKNHAIIIPTAASTAKRNLSIGIFTSASSVSSTLRSIFSERFLRCSESSDFTYMLMNLKKCLELVVSPGAGSGITDGFLDRFPAFKVKSRTKLACDCIIPNIDVIIFATGASSDSVFTSSSSSIFAVKLLSLLGGVILGVASETTTQSSSLISRISGVLNRFLLAAS</sequence>
<organism evidence="2">
    <name type="scientific">Caenorhabditis brenneri</name>
    <name type="common">Nematode worm</name>
    <dbReference type="NCBI Taxonomy" id="135651"/>
    <lineage>
        <taxon>Eukaryota</taxon>
        <taxon>Metazoa</taxon>
        <taxon>Ecdysozoa</taxon>
        <taxon>Nematoda</taxon>
        <taxon>Chromadorea</taxon>
        <taxon>Rhabditida</taxon>
        <taxon>Rhabditina</taxon>
        <taxon>Rhabditomorpha</taxon>
        <taxon>Rhabditoidea</taxon>
        <taxon>Rhabditidae</taxon>
        <taxon>Peloderinae</taxon>
        <taxon>Caenorhabditis</taxon>
    </lineage>
</organism>
<gene>
    <name evidence="1" type="ORF">CAEBREN_15632</name>
</gene>
<dbReference type="Proteomes" id="UP000008068">
    <property type="component" value="Unassembled WGS sequence"/>
</dbReference>
<evidence type="ECO:0000313" key="1">
    <source>
        <dbReference type="EMBL" id="EGT45106.1"/>
    </source>
</evidence>
<proteinExistence type="predicted"/>
<protein>
    <submittedName>
        <fullName evidence="1">Uncharacterized protein</fullName>
    </submittedName>
</protein>
<dbReference type="AlphaFoldDB" id="G0P4V8"/>
<reference evidence="2" key="1">
    <citation type="submission" date="2011-07" db="EMBL/GenBank/DDBJ databases">
        <authorList>
            <consortium name="Caenorhabditis brenneri Sequencing and Analysis Consortium"/>
            <person name="Wilson R.K."/>
        </authorList>
    </citation>
    <scope>NUCLEOTIDE SEQUENCE [LARGE SCALE GENOMIC DNA]</scope>
    <source>
        <strain evidence="2">PB2801</strain>
    </source>
</reference>
<keyword evidence="2" id="KW-1185">Reference proteome</keyword>
<name>G0P4V8_CAEBE</name>
<dbReference type="InParanoid" id="G0P4V8"/>
<evidence type="ECO:0000313" key="2">
    <source>
        <dbReference type="Proteomes" id="UP000008068"/>
    </source>
</evidence>
<dbReference type="EMBL" id="GL380069">
    <property type="protein sequence ID" value="EGT45106.1"/>
    <property type="molecule type" value="Genomic_DNA"/>
</dbReference>
<dbReference type="HOGENOM" id="CLU_1455627_0_0_1"/>
<accession>G0P4V8</accession>